<organism evidence="11 12">
    <name type="scientific">Eptatretus burgeri</name>
    <name type="common">Inshore hagfish</name>
    <dbReference type="NCBI Taxonomy" id="7764"/>
    <lineage>
        <taxon>Eukaryota</taxon>
        <taxon>Metazoa</taxon>
        <taxon>Chordata</taxon>
        <taxon>Craniata</taxon>
        <taxon>Vertebrata</taxon>
        <taxon>Cyclostomata</taxon>
        <taxon>Myxini</taxon>
        <taxon>Myxiniformes</taxon>
        <taxon>Myxinidae</taxon>
        <taxon>Eptatretinae</taxon>
        <taxon>Eptatretus</taxon>
    </lineage>
</organism>
<evidence type="ECO:0000256" key="3">
    <source>
        <dbReference type="ARBA" id="ARBA00022553"/>
    </source>
</evidence>
<dbReference type="OMA" id="IRSMERH"/>
<dbReference type="GO" id="GO:0048788">
    <property type="term" value="C:cytoskeleton of presynaptic active zone"/>
    <property type="evidence" value="ECO:0007669"/>
    <property type="project" value="TreeGrafter"/>
</dbReference>
<evidence type="ECO:0000256" key="5">
    <source>
        <dbReference type="ARBA" id="ARBA00023054"/>
    </source>
</evidence>
<evidence type="ECO:0000256" key="8">
    <source>
        <dbReference type="ARBA" id="ARBA00034106"/>
    </source>
</evidence>
<dbReference type="PANTHER" id="PTHR18861:SF0">
    <property type="entry name" value="BRUCHPILOT, ISOFORM J"/>
    <property type="match status" value="1"/>
</dbReference>
<dbReference type="AlphaFoldDB" id="A0A8C4Q4G9"/>
<dbReference type="Ensembl" id="ENSEBUT00000010209.1">
    <property type="protein sequence ID" value="ENSEBUP00000009680.1"/>
    <property type="gene ID" value="ENSEBUG00000006217.1"/>
</dbReference>
<proteinExistence type="predicted"/>
<protein>
    <submittedName>
        <fullName evidence="11">Uncharacterized protein</fullName>
    </submittedName>
</protein>
<dbReference type="PANTHER" id="PTHR18861">
    <property type="entry name" value="ELKS/RAB6-INTERACTING/CAST PROTEIN"/>
    <property type="match status" value="1"/>
</dbReference>
<accession>A0A8C4Q4G9</accession>
<keyword evidence="6" id="KW-0206">Cytoskeleton</keyword>
<evidence type="ECO:0000256" key="9">
    <source>
        <dbReference type="SAM" id="Coils"/>
    </source>
</evidence>
<evidence type="ECO:0000256" key="2">
    <source>
        <dbReference type="ARBA" id="ARBA00022490"/>
    </source>
</evidence>
<name>A0A8C4Q4G9_EPTBU</name>
<evidence type="ECO:0000256" key="6">
    <source>
        <dbReference type="ARBA" id="ARBA00023212"/>
    </source>
</evidence>
<dbReference type="GO" id="GO:0030424">
    <property type="term" value="C:axon"/>
    <property type="evidence" value="ECO:0007669"/>
    <property type="project" value="UniProtKB-SubCell"/>
</dbReference>
<evidence type="ECO:0000313" key="11">
    <source>
        <dbReference type="Ensembl" id="ENSEBUP00000009680.1"/>
    </source>
</evidence>
<dbReference type="Pfam" id="PF10174">
    <property type="entry name" value="Cast"/>
    <property type="match status" value="1"/>
</dbReference>
<evidence type="ECO:0000256" key="1">
    <source>
        <dbReference type="ARBA" id="ARBA00004245"/>
    </source>
</evidence>
<dbReference type="Proteomes" id="UP000694388">
    <property type="component" value="Unplaced"/>
</dbReference>
<feature type="compositionally biased region" description="Basic residues" evidence="10">
    <location>
        <begin position="971"/>
        <end position="984"/>
    </location>
</feature>
<feature type="coiled-coil region" evidence="9">
    <location>
        <begin position="222"/>
        <end position="316"/>
    </location>
</feature>
<keyword evidence="12" id="KW-1185">Reference proteome</keyword>
<dbReference type="GO" id="GO:0007274">
    <property type="term" value="P:neuromuscular synaptic transmission"/>
    <property type="evidence" value="ECO:0007669"/>
    <property type="project" value="TreeGrafter"/>
</dbReference>
<dbReference type="GO" id="GO:0048167">
    <property type="term" value="P:regulation of synaptic plasticity"/>
    <property type="evidence" value="ECO:0007669"/>
    <property type="project" value="TreeGrafter"/>
</dbReference>
<sequence>MHGRPRSASKGSSSEMAVPCSPRSPRSVRAGHRRTGSGGSTVAVGSAGRTMSVENIQSLNAAYAASGPALWLGECDIQGRVAGQDPPELTMTLGRSTHCQGRVAGWSGGGGGSGHRATAIGSSPNISVSSLGPWATFDLSDLDGNFTSQPIQGHNSSDGDVQNQLRDLQRQNENVQRELEVKEAKLVTCMGSIKTFWSPELKKERALRKEESSKHSTVVEQMRVIQEDNQHLKLMVQALQEELRTQQDVNQLFGDNDESNHAAPGSNIIKAEGSSSDYERLRLQNEQQNRELLLLRRTLEEMNQRVESQKAMLSTRDESIRRLLEKVQSRGGMSGRMEEGVRLSHTDARISQLEALLENQDKENTRLKEELQKRVVDQSLGEAASTRTRALQSSVEMKDSRIASLERSVRDLEDEIQVLRTNGPLAADERDGKGRASELQRSHARIMKNKVEQMRKELSQKDSELLTLQTKLETLSNQNSDCRQHIDVLKESLSAKEQRASILQTEVEVLRQRLEEKEALLTRKSKQVQEVGEEKSALAGEINDLKDMLDVKERKIGILQKKVENLQQQIKDKEKQVEGLKDRLKALKTDSSNTDTALATLEEALSEKEQIIERLRDQREREERVAQDELENCRRENKGLKVRLEALQTELMEKESSLMDLKEHASSLASEALKKDARLKELEFSVAQKVEEHGRLEARLMKAQEAEDRARGSERIQQLEAEVAQRIQETSQAHFEVDRLLEILKEVESEKNGKDKHIMELERQLKDQERLMSNLSVQEDLERGRDNITTPEEQSWRDGWSDNSLQELLRQKEHTIAELQAALRDTQEVVAERERQVAREGSARSALQQQLRETAVALERARRELDVTKARLSSSRHSLAEKETTLGSLRSERRHHIQDVLEMKQEALLAAISEKDANIALLEISAPRRRKSQEEIAALRREKERLVQQLKQQAQNRLKFMANSYDDDRQQHHHHPHYHRHHTVPRVQHGNQRPSPEQDEEEGIWA</sequence>
<feature type="coiled-coil region" evidence="9">
    <location>
        <begin position="802"/>
        <end position="871"/>
    </location>
</feature>
<evidence type="ECO:0000256" key="4">
    <source>
        <dbReference type="ARBA" id="ARBA00023018"/>
    </source>
</evidence>
<feature type="region of interest" description="Disordered" evidence="10">
    <location>
        <begin position="1"/>
        <end position="46"/>
    </location>
</feature>
<dbReference type="Gene3D" id="1.10.287.1490">
    <property type="match status" value="1"/>
</dbReference>
<feature type="coiled-coil region" evidence="9">
    <location>
        <begin position="158"/>
        <end position="185"/>
    </location>
</feature>
<dbReference type="Ensembl" id="ENSEBUT00000010290.1">
    <property type="protein sequence ID" value="ENSEBUP00000009759.1"/>
    <property type="gene ID" value="ENSEBUG00000006217.1"/>
</dbReference>
<dbReference type="GO" id="GO:0098882">
    <property type="term" value="F:structural constituent of presynaptic active zone"/>
    <property type="evidence" value="ECO:0007669"/>
    <property type="project" value="TreeGrafter"/>
</dbReference>
<evidence type="ECO:0000256" key="7">
    <source>
        <dbReference type="ARBA" id="ARBA00023273"/>
    </source>
</evidence>
<feature type="region of interest" description="Disordered" evidence="10">
    <location>
        <begin position="967"/>
        <end position="1006"/>
    </location>
</feature>
<evidence type="ECO:0000256" key="10">
    <source>
        <dbReference type="SAM" id="MobiDB-lite"/>
    </source>
</evidence>
<keyword evidence="5 9" id="KW-0175">Coiled coil</keyword>
<dbReference type="GeneTree" id="ENSGT00650000093320"/>
<feature type="compositionally biased region" description="Acidic residues" evidence="10">
    <location>
        <begin position="997"/>
        <end position="1006"/>
    </location>
</feature>
<dbReference type="InterPro" id="IPR019323">
    <property type="entry name" value="ELKS/CAST"/>
</dbReference>
<evidence type="ECO:0000313" key="12">
    <source>
        <dbReference type="Proteomes" id="UP000694388"/>
    </source>
</evidence>
<keyword evidence="4" id="KW-0770">Synapse</keyword>
<feature type="coiled-coil region" evidence="9">
    <location>
        <begin position="343"/>
        <end position="778"/>
    </location>
</feature>
<keyword evidence="3" id="KW-0597">Phosphoprotein</keyword>
<comment type="subcellular location">
    <subcellularLocation>
        <location evidence="1">Cytoplasm</location>
        <location evidence="1">Cytoskeleton</location>
    </subcellularLocation>
    <subcellularLocation>
        <location evidence="8">Presynapse</location>
    </subcellularLocation>
</comment>
<keyword evidence="2" id="KW-0963">Cytoplasm</keyword>
<dbReference type="Ensembl" id="ENSEBUT00000010232.1">
    <property type="protein sequence ID" value="ENSEBUP00000009703.1"/>
    <property type="gene ID" value="ENSEBUG00000006217.1"/>
</dbReference>
<reference evidence="11" key="1">
    <citation type="submission" date="2025-05" db="UniProtKB">
        <authorList>
            <consortium name="Ensembl"/>
        </authorList>
    </citation>
    <scope>IDENTIFICATION</scope>
</reference>
<keyword evidence="7" id="KW-0966">Cell projection</keyword>